<dbReference type="EMBL" id="JARQWQ010000066">
    <property type="protein sequence ID" value="KAK2554874.1"/>
    <property type="molecule type" value="Genomic_DNA"/>
</dbReference>
<evidence type="ECO:0000313" key="4">
    <source>
        <dbReference type="Proteomes" id="UP001249851"/>
    </source>
</evidence>
<protein>
    <recommendedName>
        <fullName evidence="5">Ribosome biogenesis regulatory protein</fullName>
    </recommendedName>
</protein>
<keyword evidence="4" id="KW-1185">Reference proteome</keyword>
<feature type="region of interest" description="Disordered" evidence="1">
    <location>
        <begin position="161"/>
        <end position="181"/>
    </location>
</feature>
<accession>A0AAD9Q5E2</accession>
<feature type="compositionally biased region" description="Basic residues" evidence="1">
    <location>
        <begin position="167"/>
        <end position="181"/>
    </location>
</feature>
<dbReference type="Proteomes" id="UP001249851">
    <property type="component" value="Unassembled WGS sequence"/>
</dbReference>
<reference evidence="3" key="1">
    <citation type="journal article" date="2023" name="G3 (Bethesda)">
        <title>Whole genome assembly and annotation of the endangered Caribbean coral Acropora cervicornis.</title>
        <authorList>
            <person name="Selwyn J.D."/>
            <person name="Vollmer S.V."/>
        </authorList>
    </citation>
    <scope>NUCLEOTIDE SEQUENCE</scope>
    <source>
        <strain evidence="3">K2</strain>
    </source>
</reference>
<evidence type="ECO:0008006" key="5">
    <source>
        <dbReference type="Google" id="ProtNLM"/>
    </source>
</evidence>
<reference evidence="3" key="2">
    <citation type="journal article" date="2023" name="Science">
        <title>Genomic signatures of disease resistance in endangered staghorn corals.</title>
        <authorList>
            <person name="Vollmer S.V."/>
            <person name="Selwyn J.D."/>
            <person name="Despard B.A."/>
            <person name="Roesel C.L."/>
        </authorList>
    </citation>
    <scope>NUCLEOTIDE SEQUENCE</scope>
    <source>
        <strain evidence="3">K2</strain>
    </source>
</reference>
<feature type="compositionally biased region" description="Polar residues" evidence="1">
    <location>
        <begin position="224"/>
        <end position="244"/>
    </location>
</feature>
<feature type="region of interest" description="Disordered" evidence="1">
    <location>
        <begin position="209"/>
        <end position="244"/>
    </location>
</feature>
<evidence type="ECO:0000256" key="2">
    <source>
        <dbReference type="SAM" id="SignalP"/>
    </source>
</evidence>
<sequence length="244" mass="27246">MATVCNILILMKKIFGRVFTLAGSLDLKSSGDNVAGICKSKILGGSEKLAFSLCQTDTEVDDVAVEANNAIEETKVDEVDPSQNPSVIEDLAKEIRRARTQWENTSITERPLLPKITVNRKAELLIKQANQAIQLEIAEETPDLNNINLLQYVTAYLKSEKLGKTPKPPKRRSNAKLQPKWKTRIENQIKGMRADLSILSDIAQKSEIQKISKKKQKIQNNNKPRSTNNKRIPQDGNSSKSPND</sequence>
<evidence type="ECO:0000313" key="3">
    <source>
        <dbReference type="EMBL" id="KAK2554874.1"/>
    </source>
</evidence>
<feature type="chain" id="PRO_5041951020" description="Ribosome biogenesis regulatory protein" evidence="2">
    <location>
        <begin position="17"/>
        <end position="244"/>
    </location>
</feature>
<comment type="caution">
    <text evidence="3">The sequence shown here is derived from an EMBL/GenBank/DDBJ whole genome shotgun (WGS) entry which is preliminary data.</text>
</comment>
<feature type="signal peptide" evidence="2">
    <location>
        <begin position="1"/>
        <end position="16"/>
    </location>
</feature>
<gene>
    <name evidence="3" type="ORF">P5673_023540</name>
</gene>
<organism evidence="3 4">
    <name type="scientific">Acropora cervicornis</name>
    <name type="common">Staghorn coral</name>
    <dbReference type="NCBI Taxonomy" id="6130"/>
    <lineage>
        <taxon>Eukaryota</taxon>
        <taxon>Metazoa</taxon>
        <taxon>Cnidaria</taxon>
        <taxon>Anthozoa</taxon>
        <taxon>Hexacorallia</taxon>
        <taxon>Scleractinia</taxon>
        <taxon>Astrocoeniina</taxon>
        <taxon>Acroporidae</taxon>
        <taxon>Acropora</taxon>
    </lineage>
</organism>
<name>A0AAD9Q5E2_ACRCE</name>
<dbReference type="AlphaFoldDB" id="A0AAD9Q5E2"/>
<evidence type="ECO:0000256" key="1">
    <source>
        <dbReference type="SAM" id="MobiDB-lite"/>
    </source>
</evidence>
<keyword evidence="2" id="KW-0732">Signal</keyword>
<proteinExistence type="predicted"/>